<name>A0A699XJH5_TANCI</name>
<protein>
    <submittedName>
        <fullName evidence="1">Uncharacterized protein</fullName>
    </submittedName>
</protein>
<reference evidence="1" key="1">
    <citation type="journal article" date="2019" name="Sci. Rep.">
        <title>Draft genome of Tanacetum cinerariifolium, the natural source of mosquito coil.</title>
        <authorList>
            <person name="Yamashiro T."/>
            <person name="Shiraishi A."/>
            <person name="Satake H."/>
            <person name="Nakayama K."/>
        </authorList>
    </citation>
    <scope>NUCLEOTIDE SEQUENCE</scope>
</reference>
<comment type="caution">
    <text evidence="1">The sequence shown here is derived from an EMBL/GenBank/DDBJ whole genome shotgun (WGS) entry which is preliminary data.</text>
</comment>
<gene>
    <name evidence="1" type="ORF">Tci_929020</name>
</gene>
<evidence type="ECO:0000313" key="1">
    <source>
        <dbReference type="EMBL" id="GFD57051.1"/>
    </source>
</evidence>
<feature type="non-terminal residue" evidence="1">
    <location>
        <position position="1"/>
    </location>
</feature>
<sequence>DAVVLTQLAEDLGVKAAGQLFAHRLQAQADVAVAAHFLDEALFLFARTQELEHFILVDQAPMLVVDDGLEAHSGFFRHQQVHFLTDRVV</sequence>
<proteinExistence type="predicted"/>
<organism evidence="1">
    <name type="scientific">Tanacetum cinerariifolium</name>
    <name type="common">Dalmatian daisy</name>
    <name type="synonym">Chrysanthemum cinerariifolium</name>
    <dbReference type="NCBI Taxonomy" id="118510"/>
    <lineage>
        <taxon>Eukaryota</taxon>
        <taxon>Viridiplantae</taxon>
        <taxon>Streptophyta</taxon>
        <taxon>Embryophyta</taxon>
        <taxon>Tracheophyta</taxon>
        <taxon>Spermatophyta</taxon>
        <taxon>Magnoliopsida</taxon>
        <taxon>eudicotyledons</taxon>
        <taxon>Gunneridae</taxon>
        <taxon>Pentapetalae</taxon>
        <taxon>asterids</taxon>
        <taxon>campanulids</taxon>
        <taxon>Asterales</taxon>
        <taxon>Asteraceae</taxon>
        <taxon>Asteroideae</taxon>
        <taxon>Anthemideae</taxon>
        <taxon>Anthemidinae</taxon>
        <taxon>Tanacetum</taxon>
    </lineage>
</organism>
<dbReference type="AlphaFoldDB" id="A0A699XJH5"/>
<dbReference type="EMBL" id="BKCJ011836372">
    <property type="protein sequence ID" value="GFD57051.1"/>
    <property type="molecule type" value="Genomic_DNA"/>
</dbReference>
<feature type="non-terminal residue" evidence="1">
    <location>
        <position position="89"/>
    </location>
</feature>
<accession>A0A699XJH5</accession>